<dbReference type="InterPro" id="IPR013325">
    <property type="entry name" value="RNA_pol_sigma_r2"/>
</dbReference>
<reference evidence="8 9" key="1">
    <citation type="submission" date="2020-08" db="EMBL/GenBank/DDBJ databases">
        <title>Edaphobacter telluris sp. nov. and Acidobacterium dinghuensis sp. nov., two acidobacteria isolated from forest soil.</title>
        <authorList>
            <person name="Fu J."/>
            <person name="Qiu L."/>
        </authorList>
    </citation>
    <scope>NUCLEOTIDE SEQUENCE [LARGE SCALE GENOMIC DNA]</scope>
    <source>
        <strain evidence="8">4Y35</strain>
    </source>
</reference>
<comment type="similarity">
    <text evidence="1">Belongs to the sigma-70 factor family. ECF subfamily.</text>
</comment>
<keyword evidence="5" id="KW-0804">Transcription</keyword>
<accession>A0A7G8BQH7</accession>
<dbReference type="InterPro" id="IPR007627">
    <property type="entry name" value="RNA_pol_sigma70_r2"/>
</dbReference>
<dbReference type="GO" id="GO:0006352">
    <property type="term" value="P:DNA-templated transcription initiation"/>
    <property type="evidence" value="ECO:0007669"/>
    <property type="project" value="InterPro"/>
</dbReference>
<evidence type="ECO:0000256" key="1">
    <source>
        <dbReference type="ARBA" id="ARBA00010641"/>
    </source>
</evidence>
<evidence type="ECO:0000259" key="7">
    <source>
        <dbReference type="Pfam" id="PF04545"/>
    </source>
</evidence>
<dbReference type="GO" id="GO:0003677">
    <property type="term" value="F:DNA binding"/>
    <property type="evidence" value="ECO:0007669"/>
    <property type="project" value="UniProtKB-KW"/>
</dbReference>
<dbReference type="EMBL" id="CP060394">
    <property type="protein sequence ID" value="QNI34797.1"/>
    <property type="molecule type" value="Genomic_DNA"/>
</dbReference>
<keyword evidence="3" id="KW-0731">Sigma factor</keyword>
<dbReference type="NCBIfam" id="TIGR02937">
    <property type="entry name" value="sigma70-ECF"/>
    <property type="match status" value="1"/>
</dbReference>
<dbReference type="InterPro" id="IPR013324">
    <property type="entry name" value="RNA_pol_sigma_r3/r4-like"/>
</dbReference>
<organism evidence="8 9">
    <name type="scientific">Alloacidobacterium dinghuense</name>
    <dbReference type="NCBI Taxonomy" id="2763107"/>
    <lineage>
        <taxon>Bacteria</taxon>
        <taxon>Pseudomonadati</taxon>
        <taxon>Acidobacteriota</taxon>
        <taxon>Terriglobia</taxon>
        <taxon>Terriglobales</taxon>
        <taxon>Acidobacteriaceae</taxon>
        <taxon>Alloacidobacterium</taxon>
    </lineage>
</organism>
<dbReference type="InterPro" id="IPR039425">
    <property type="entry name" value="RNA_pol_sigma-70-like"/>
</dbReference>
<dbReference type="SUPFAM" id="SSF88659">
    <property type="entry name" value="Sigma3 and sigma4 domains of RNA polymerase sigma factors"/>
    <property type="match status" value="1"/>
</dbReference>
<dbReference type="GO" id="GO:0016987">
    <property type="term" value="F:sigma factor activity"/>
    <property type="evidence" value="ECO:0007669"/>
    <property type="project" value="UniProtKB-KW"/>
</dbReference>
<dbReference type="Pfam" id="PF04545">
    <property type="entry name" value="Sigma70_r4"/>
    <property type="match status" value="1"/>
</dbReference>
<gene>
    <name evidence="8" type="ORF">H7849_04645</name>
</gene>
<dbReference type="CDD" id="cd06171">
    <property type="entry name" value="Sigma70_r4"/>
    <property type="match status" value="1"/>
</dbReference>
<dbReference type="Gene3D" id="1.10.10.10">
    <property type="entry name" value="Winged helix-like DNA-binding domain superfamily/Winged helix DNA-binding domain"/>
    <property type="match status" value="1"/>
</dbReference>
<keyword evidence="4" id="KW-0238">DNA-binding</keyword>
<dbReference type="InterPro" id="IPR036388">
    <property type="entry name" value="WH-like_DNA-bd_sf"/>
</dbReference>
<evidence type="ECO:0000256" key="4">
    <source>
        <dbReference type="ARBA" id="ARBA00023125"/>
    </source>
</evidence>
<keyword evidence="2" id="KW-0805">Transcription regulation</keyword>
<dbReference type="Proteomes" id="UP000515312">
    <property type="component" value="Chromosome"/>
</dbReference>
<dbReference type="PANTHER" id="PTHR43133">
    <property type="entry name" value="RNA POLYMERASE ECF-TYPE SIGMA FACTO"/>
    <property type="match status" value="1"/>
</dbReference>
<dbReference type="AlphaFoldDB" id="A0A7G8BQH7"/>
<evidence type="ECO:0000256" key="2">
    <source>
        <dbReference type="ARBA" id="ARBA00023015"/>
    </source>
</evidence>
<name>A0A7G8BQH7_9BACT</name>
<feature type="domain" description="RNA polymerase sigma-70 region 2" evidence="6">
    <location>
        <begin position="34"/>
        <end position="100"/>
    </location>
</feature>
<keyword evidence="9" id="KW-1185">Reference proteome</keyword>
<protein>
    <submittedName>
        <fullName evidence="8">Sigma-70 family RNA polymerase sigma factor</fullName>
    </submittedName>
</protein>
<evidence type="ECO:0000313" key="9">
    <source>
        <dbReference type="Proteomes" id="UP000515312"/>
    </source>
</evidence>
<dbReference type="KEGG" id="adin:H7849_04645"/>
<proteinExistence type="inferred from homology"/>
<dbReference type="PANTHER" id="PTHR43133:SF8">
    <property type="entry name" value="RNA POLYMERASE SIGMA FACTOR HI_1459-RELATED"/>
    <property type="match status" value="1"/>
</dbReference>
<dbReference type="Pfam" id="PF04542">
    <property type="entry name" value="Sigma70_r2"/>
    <property type="match status" value="1"/>
</dbReference>
<dbReference type="InterPro" id="IPR014284">
    <property type="entry name" value="RNA_pol_sigma-70_dom"/>
</dbReference>
<sequence length="203" mass="23442">MSTASISLTAQSRQENVLIAQGLKRHDEGLLDELIVQYQHRLLRYLLYLTGNREVAEDLFQETWMRVLMRGAQYNGNARFDTWLFTIARNLVIDMRRKRTMVSLDELCENAEDERAFEVPSNGPNPFELYQGYENGQLVAKLLLTLDPLHREVLVLRFHEELSLDEIAHVTAAPLSTVKSRLYRGLAALKPRLEAMTRQQEAL</sequence>
<dbReference type="Gene3D" id="1.10.1740.10">
    <property type="match status" value="1"/>
</dbReference>
<feature type="domain" description="RNA polymerase sigma-70 region 4" evidence="7">
    <location>
        <begin position="143"/>
        <end position="190"/>
    </location>
</feature>
<evidence type="ECO:0000259" key="6">
    <source>
        <dbReference type="Pfam" id="PF04542"/>
    </source>
</evidence>
<dbReference type="SUPFAM" id="SSF88946">
    <property type="entry name" value="Sigma2 domain of RNA polymerase sigma factors"/>
    <property type="match status" value="1"/>
</dbReference>
<evidence type="ECO:0000256" key="3">
    <source>
        <dbReference type="ARBA" id="ARBA00023082"/>
    </source>
</evidence>
<evidence type="ECO:0000256" key="5">
    <source>
        <dbReference type="ARBA" id="ARBA00023163"/>
    </source>
</evidence>
<dbReference type="InterPro" id="IPR007630">
    <property type="entry name" value="RNA_pol_sigma70_r4"/>
</dbReference>
<evidence type="ECO:0000313" key="8">
    <source>
        <dbReference type="EMBL" id="QNI34797.1"/>
    </source>
</evidence>